<dbReference type="AlphaFoldDB" id="A0A9X4RR77"/>
<evidence type="ECO:0000313" key="2">
    <source>
        <dbReference type="Proteomes" id="UP001154240"/>
    </source>
</evidence>
<organism evidence="1 2">
    <name type="scientific">Thiovibrio frasassiensis</name>
    <dbReference type="NCBI Taxonomy" id="2984131"/>
    <lineage>
        <taxon>Bacteria</taxon>
        <taxon>Pseudomonadati</taxon>
        <taxon>Thermodesulfobacteriota</taxon>
        <taxon>Desulfobulbia</taxon>
        <taxon>Desulfobulbales</taxon>
        <taxon>Thiovibrionaceae</taxon>
        <taxon>Thiovibrio</taxon>
    </lineage>
</organism>
<reference evidence="1" key="1">
    <citation type="journal article" date="2022" name="bioRxiv">
        <title>Thiovibrio frasassiensisgen. nov., sp. nov., an autotrophic, elemental sulfur disproportionating bacterium isolated from sulfidic karst sediment, and proposal of Thiovibrionaceae fam. nov.</title>
        <authorList>
            <person name="Aronson H."/>
            <person name="Thomas C."/>
            <person name="Bhattacharyya M."/>
            <person name="Eckstein S."/>
            <person name="Jensen S."/>
            <person name="Barco R."/>
            <person name="Macalady J."/>
            <person name="Amend J."/>
        </authorList>
    </citation>
    <scope>NUCLEOTIDE SEQUENCE</scope>
    <source>
        <strain evidence="1">RS19-109</strain>
    </source>
</reference>
<accession>A0A9X4RR77</accession>
<name>A0A9X4RR77_9BACT</name>
<proteinExistence type="predicted"/>
<keyword evidence="2" id="KW-1185">Reference proteome</keyword>
<comment type="caution">
    <text evidence="1">The sequence shown here is derived from an EMBL/GenBank/DDBJ whole genome shotgun (WGS) entry which is preliminary data.</text>
</comment>
<protein>
    <recommendedName>
        <fullName evidence="3">Peptidase U32</fullName>
    </recommendedName>
</protein>
<sequence length="361" mass="40485">MLLLDVPFLPDPRYVQFLGEFQASLHSVHFSLYLDDIPDGRHRTGLQPTIAELAEALAQLPAPKKYALLNSRFHHPSLYSDKEGLHRIITGLDTLLTAGTLHGITIVDFYLLQALSDASPQVCAQLEAVPGVNCMLDSFAKIQATLNAIGNTGFKPPTKLNLDRSLNRDPAALKSISQACRQHYPQVKLTLLANEGCLDRCPFKLSHDAQIAFANTVTMHNQTHSLNRELGCIRELTAQPAELFKSPFIRPEDLHRYEGMVEVIKLCGRTLGPGFLQRVVRGYAERSYAGNLLDLMDTMEWLAKRLYVANEELPGDFWSRLTGCDKNCQVCLYCRELLEKRGRPLAFRIDDLRQGKIGECP</sequence>
<evidence type="ECO:0008006" key="3">
    <source>
        <dbReference type="Google" id="ProtNLM"/>
    </source>
</evidence>
<dbReference type="RefSeq" id="WP_307634032.1">
    <property type="nucleotide sequence ID" value="NZ_JAPHEH010000001.1"/>
</dbReference>
<gene>
    <name evidence="1" type="ORF">OLX77_12975</name>
</gene>
<dbReference type="Proteomes" id="UP001154240">
    <property type="component" value="Unassembled WGS sequence"/>
</dbReference>
<reference evidence="1" key="2">
    <citation type="submission" date="2022-10" db="EMBL/GenBank/DDBJ databases">
        <authorList>
            <person name="Aronson H.S."/>
        </authorList>
    </citation>
    <scope>NUCLEOTIDE SEQUENCE</scope>
    <source>
        <strain evidence="1">RS19-109</strain>
    </source>
</reference>
<evidence type="ECO:0000313" key="1">
    <source>
        <dbReference type="EMBL" id="MDG4477067.1"/>
    </source>
</evidence>
<dbReference type="EMBL" id="JAPHEH010000001">
    <property type="protein sequence ID" value="MDG4477067.1"/>
    <property type="molecule type" value="Genomic_DNA"/>
</dbReference>